<feature type="region of interest" description="Disordered" evidence="1">
    <location>
        <begin position="217"/>
        <end position="665"/>
    </location>
</feature>
<gene>
    <name evidence="2" type="ORF">RDB_LOCUS45103</name>
</gene>
<feature type="compositionally biased region" description="Polar residues" evidence="1">
    <location>
        <begin position="554"/>
        <end position="563"/>
    </location>
</feature>
<dbReference type="AlphaFoldDB" id="A0A8H3DVU6"/>
<evidence type="ECO:0000313" key="3">
    <source>
        <dbReference type="Proteomes" id="UP000663827"/>
    </source>
</evidence>
<dbReference type="InterPro" id="IPR012535">
    <property type="entry name" value="Cell_div_Cdc14"/>
</dbReference>
<evidence type="ECO:0000256" key="1">
    <source>
        <dbReference type="SAM" id="MobiDB-lite"/>
    </source>
</evidence>
<dbReference type="EMBL" id="CAJNJQ010000891">
    <property type="protein sequence ID" value="CAE7106975.1"/>
    <property type="molecule type" value="Genomic_DNA"/>
</dbReference>
<feature type="compositionally biased region" description="Low complexity" evidence="1">
    <location>
        <begin position="234"/>
        <end position="244"/>
    </location>
</feature>
<dbReference type="PANTHER" id="PTHR34065">
    <property type="entry name" value="CELL DIVISION CONTROL PROTEIN 14"/>
    <property type="match status" value="1"/>
</dbReference>
<feature type="region of interest" description="Disordered" evidence="1">
    <location>
        <begin position="675"/>
        <end position="694"/>
    </location>
</feature>
<dbReference type="Proteomes" id="UP000663827">
    <property type="component" value="Unassembled WGS sequence"/>
</dbReference>
<protein>
    <submittedName>
        <fullName evidence="2">Uncharacterized protein</fullName>
    </submittedName>
</protein>
<evidence type="ECO:0000313" key="2">
    <source>
        <dbReference type="EMBL" id="CAE7106975.1"/>
    </source>
</evidence>
<feature type="compositionally biased region" description="Polar residues" evidence="1">
    <location>
        <begin position="479"/>
        <end position="497"/>
    </location>
</feature>
<feature type="compositionally biased region" description="Low complexity" evidence="1">
    <location>
        <begin position="358"/>
        <end position="375"/>
    </location>
</feature>
<organism evidence="2 3">
    <name type="scientific">Rhizoctonia solani</name>
    <dbReference type="NCBI Taxonomy" id="456999"/>
    <lineage>
        <taxon>Eukaryota</taxon>
        <taxon>Fungi</taxon>
        <taxon>Dikarya</taxon>
        <taxon>Basidiomycota</taxon>
        <taxon>Agaricomycotina</taxon>
        <taxon>Agaricomycetes</taxon>
        <taxon>Cantharellales</taxon>
        <taxon>Ceratobasidiaceae</taxon>
        <taxon>Rhizoctonia</taxon>
    </lineage>
</organism>
<feature type="compositionally biased region" description="Polar residues" evidence="1">
    <location>
        <begin position="284"/>
        <end position="299"/>
    </location>
</feature>
<feature type="compositionally biased region" description="Low complexity" evidence="1">
    <location>
        <begin position="393"/>
        <end position="409"/>
    </location>
</feature>
<name>A0A8H3DVU6_9AGAM</name>
<feature type="compositionally biased region" description="Basic and acidic residues" evidence="1">
    <location>
        <begin position="418"/>
        <end position="470"/>
    </location>
</feature>
<feature type="compositionally biased region" description="Low complexity" evidence="1">
    <location>
        <begin position="613"/>
        <end position="623"/>
    </location>
</feature>
<dbReference type="PANTHER" id="PTHR34065:SF1">
    <property type="entry name" value="CELL DIVISION CONTROL PROTEIN 14"/>
    <property type="match status" value="1"/>
</dbReference>
<reference evidence="2" key="1">
    <citation type="submission" date="2021-01" db="EMBL/GenBank/DDBJ databases">
        <authorList>
            <person name="Kaushik A."/>
        </authorList>
    </citation>
    <scope>NUCLEOTIDE SEQUENCE</scope>
    <source>
        <strain evidence="2">AG5</strain>
    </source>
</reference>
<feature type="compositionally biased region" description="Polar residues" evidence="1">
    <location>
        <begin position="245"/>
        <end position="256"/>
    </location>
</feature>
<comment type="caution">
    <text evidence="2">The sequence shown here is derived from an EMBL/GenBank/DDBJ whole genome shotgun (WGS) entry which is preliminary data.</text>
</comment>
<feature type="compositionally biased region" description="Low complexity" evidence="1">
    <location>
        <begin position="317"/>
        <end position="333"/>
    </location>
</feature>
<sequence>MFLMISSRAAQLAALEHIHSLLADVCVRVDDPLRRPRFLQQQNDFETNIVSRILSSGILSASTISRAVDEIRAKASTSSTVIDTISLALSALQGMALIHARSKTYLGRRIGIQASRHASVNPDDPDILITSSMDPSDSKLDVLLSPLACSVIDTLLCLLVDSPLALRVFEECNGLEVVVRTLKKVVRQNVRMKCLEFLYFYLQDEDVLAVTGTPLPIGLPKPDSSPAVQPTPKPSRTSKPSASTQDQFSPSSSHALQTPRRPKSKQTATETRPRTRTPMERTVSGDSTHSALSSISDATDASEFARTNGRDSEMRSVSRSSTCSVASTASTMTDSSVKSRTKSREVDRGSKRPFPRLSVVPSLSYSSSTVSSTATNQTIEHAHHSDRHLRINPQTPSQTRPTSPSSPTQECFVPLPESPDKAGRHDIQETPKPKRRARDEEAPAVKVRDRKVQETPRAKTRSDRVGEDAPTKIFPALRSTLSEDNPSNPFKSASSGAPRTKPTAPTLITLSLLKGEVDYEPESPKKQAPRRTIGGEAERTIKVHHKASSDAFPTPTQDSTSNPFKVPTPKPSKDAITDSNPPSSPEKPSKRRPRASEILPRPAPSRPVPRNVSTPTCSTPTTPVETAPSTPVSGRASRLATPVDGAETSPAPPETHALGASTPARAKKVAVIPGGVRVPGRNEGGMKSYKGARA</sequence>
<proteinExistence type="predicted"/>
<accession>A0A8H3DVU6</accession>
<dbReference type="Pfam" id="PF08045">
    <property type="entry name" value="CDC14"/>
    <property type="match status" value="1"/>
</dbReference>